<protein>
    <recommendedName>
        <fullName evidence="4">Conjugal transfer protein TraL</fullName>
    </recommendedName>
</protein>
<sequence length="106" mass="12080">MSQPPTQQYTLQANQNIVPYRVNEPQMVGPLNLKEIAPLVLFGLIGTAIGQTNYSVLVGGAITIVNMKLSKNFPPGYLYHYLWYQGFIPAKVTKYFPDPIKRRFYQ</sequence>
<dbReference type="InterPro" id="IPR009838">
    <property type="entry name" value="T4SS_TraL"/>
</dbReference>
<dbReference type="GO" id="GO:0019867">
    <property type="term" value="C:outer membrane"/>
    <property type="evidence" value="ECO:0007669"/>
    <property type="project" value="InterPro"/>
</dbReference>
<reference evidence="2 3" key="1">
    <citation type="submission" date="2014-07" db="EMBL/GenBank/DDBJ databases">
        <title>Unique and conserved regions in Vibrio harveyi and related species in comparison with the shrimp pathogen Vibrio harveyi CAIM 1792.</title>
        <authorList>
            <person name="Espinoza-Valles I."/>
            <person name="Vora G."/>
            <person name="Leekitcharoenphon P."/>
            <person name="Ussery D."/>
            <person name="Hoj L."/>
            <person name="Gomez-Gil B."/>
        </authorList>
    </citation>
    <scope>NUCLEOTIDE SEQUENCE [LARGE SCALE GENOMIC DNA]</scope>
    <source>
        <strain evidence="3">CAIM 1854 / LMG 25443</strain>
    </source>
</reference>
<keyword evidence="1" id="KW-1133">Transmembrane helix</keyword>
<keyword evidence="1" id="KW-0472">Membrane</keyword>
<dbReference type="RefSeq" id="WP_020194399.1">
    <property type="nucleotide sequence ID" value="NZ_BAOH01000005.1"/>
</dbReference>
<dbReference type="Pfam" id="PF07178">
    <property type="entry name" value="TraL"/>
    <property type="match status" value="1"/>
</dbReference>
<accession>A0A0C1WA75</accession>
<name>A0A0C1WA75_9VIBR</name>
<proteinExistence type="predicted"/>
<feature type="transmembrane region" description="Helical" evidence="1">
    <location>
        <begin position="36"/>
        <end position="65"/>
    </location>
</feature>
<evidence type="ECO:0000313" key="3">
    <source>
        <dbReference type="Proteomes" id="UP000031586"/>
    </source>
</evidence>
<dbReference type="AlphaFoldDB" id="A0A0C1WA75"/>
<comment type="caution">
    <text evidence="2">The sequence shown here is derived from an EMBL/GenBank/DDBJ whole genome shotgun (WGS) entry which is preliminary data.</text>
</comment>
<dbReference type="Proteomes" id="UP000031586">
    <property type="component" value="Unassembled WGS sequence"/>
</dbReference>
<keyword evidence="1" id="KW-0812">Transmembrane</keyword>
<gene>
    <name evidence="2" type="ORF">H735_09785</name>
</gene>
<organism evidence="2 3">
    <name type="scientific">Vibrio owensii CAIM 1854 = LMG 25443</name>
    <dbReference type="NCBI Taxonomy" id="1229493"/>
    <lineage>
        <taxon>Bacteria</taxon>
        <taxon>Pseudomonadati</taxon>
        <taxon>Pseudomonadota</taxon>
        <taxon>Gammaproteobacteria</taxon>
        <taxon>Vibrionales</taxon>
        <taxon>Vibrionaceae</taxon>
        <taxon>Vibrio</taxon>
    </lineage>
</organism>
<evidence type="ECO:0008006" key="4">
    <source>
        <dbReference type="Google" id="ProtNLM"/>
    </source>
</evidence>
<dbReference type="EMBL" id="JPRD01000015">
    <property type="protein sequence ID" value="KIF53212.1"/>
    <property type="molecule type" value="Genomic_DNA"/>
</dbReference>
<evidence type="ECO:0000256" key="1">
    <source>
        <dbReference type="SAM" id="Phobius"/>
    </source>
</evidence>
<dbReference type="PATRIC" id="fig|1229493.5.peg.1043"/>
<evidence type="ECO:0000313" key="2">
    <source>
        <dbReference type="EMBL" id="KIF53212.1"/>
    </source>
</evidence>